<sequence>MAAQRHTLKVPEFSHLEDCGESFVVSPTTVFSFDASTQKVYRIARLVHRDEMYREPLHERYREPLSRMTRRATLEKSRGRCRKALMCELVEKRFHGALATGIRRTQSSAALTRLDVLDELLESVQTPHT</sequence>
<name>A0A550BZN3_9AGAR</name>
<evidence type="ECO:0000313" key="1">
    <source>
        <dbReference type="EMBL" id="TRM57994.1"/>
    </source>
</evidence>
<evidence type="ECO:0000313" key="2">
    <source>
        <dbReference type="Proteomes" id="UP000320762"/>
    </source>
</evidence>
<proteinExistence type="predicted"/>
<gene>
    <name evidence="1" type="ORF">BD626DRAFT_512927</name>
</gene>
<dbReference type="AlphaFoldDB" id="A0A550BZN3"/>
<protein>
    <submittedName>
        <fullName evidence="1">Uncharacterized protein</fullName>
    </submittedName>
</protein>
<dbReference type="EMBL" id="VDMD01000040">
    <property type="protein sequence ID" value="TRM57994.1"/>
    <property type="molecule type" value="Genomic_DNA"/>
</dbReference>
<organism evidence="1 2">
    <name type="scientific">Schizophyllum amplum</name>
    <dbReference type="NCBI Taxonomy" id="97359"/>
    <lineage>
        <taxon>Eukaryota</taxon>
        <taxon>Fungi</taxon>
        <taxon>Dikarya</taxon>
        <taxon>Basidiomycota</taxon>
        <taxon>Agaricomycotina</taxon>
        <taxon>Agaricomycetes</taxon>
        <taxon>Agaricomycetidae</taxon>
        <taxon>Agaricales</taxon>
        <taxon>Schizophyllaceae</taxon>
        <taxon>Schizophyllum</taxon>
    </lineage>
</organism>
<dbReference type="Proteomes" id="UP000320762">
    <property type="component" value="Unassembled WGS sequence"/>
</dbReference>
<accession>A0A550BZN3</accession>
<keyword evidence="2" id="KW-1185">Reference proteome</keyword>
<reference evidence="1 2" key="1">
    <citation type="journal article" date="2019" name="New Phytol.">
        <title>Comparative genomics reveals unique wood-decay strategies and fruiting body development in the Schizophyllaceae.</title>
        <authorList>
            <person name="Almasi E."/>
            <person name="Sahu N."/>
            <person name="Krizsan K."/>
            <person name="Balint B."/>
            <person name="Kovacs G.M."/>
            <person name="Kiss B."/>
            <person name="Cseklye J."/>
            <person name="Drula E."/>
            <person name="Henrissat B."/>
            <person name="Nagy I."/>
            <person name="Chovatia M."/>
            <person name="Adam C."/>
            <person name="LaButti K."/>
            <person name="Lipzen A."/>
            <person name="Riley R."/>
            <person name="Grigoriev I.V."/>
            <person name="Nagy L.G."/>
        </authorList>
    </citation>
    <scope>NUCLEOTIDE SEQUENCE [LARGE SCALE GENOMIC DNA]</scope>
    <source>
        <strain evidence="1 2">NL-1724</strain>
    </source>
</reference>
<comment type="caution">
    <text evidence="1">The sequence shown here is derived from an EMBL/GenBank/DDBJ whole genome shotgun (WGS) entry which is preliminary data.</text>
</comment>